<dbReference type="PANTHER" id="PTHR33064">
    <property type="entry name" value="POL PROTEIN"/>
    <property type="match status" value="1"/>
</dbReference>
<dbReference type="PANTHER" id="PTHR33064:SF29">
    <property type="entry name" value="PEPTIDASE A2 DOMAIN-CONTAINING PROTEIN-RELATED"/>
    <property type="match status" value="1"/>
</dbReference>
<dbReference type="InterPro" id="IPR043502">
    <property type="entry name" value="DNA/RNA_pol_sf"/>
</dbReference>
<evidence type="ECO:0000256" key="1">
    <source>
        <dbReference type="SAM" id="MobiDB-lite"/>
    </source>
</evidence>
<dbReference type="SUPFAM" id="SSF56672">
    <property type="entry name" value="DNA/RNA polymerases"/>
    <property type="match status" value="1"/>
</dbReference>
<protein>
    <recommendedName>
        <fullName evidence="6">Reverse transcriptase domain-containing protein</fullName>
    </recommendedName>
</protein>
<sequence length="401" mass="45188">MEDFSGYNQIRMAEEDKIKMTFITMCGTFCYRVMPFGLKNAGATYQRTMVTLFHDMIHKEIEVYVDDMIVKSKEGEDHHINLKRLFSGKRLGFVVSERGIEVNPDKVKAIRELPPPSSVCEVRGFLGWLNCIARFIANLTDKCQPLFRLLRKNAAVEWDDECLKAFDTIKAHLIQPLVLVPLVPNRPLILYLTVRRQSLGCMLGQEDEFTHTERAIYYLSKKFTKRESNYPEIEKICFALGSRAPDPRTSKRHPETGLHALKDHRNHRTSFGLPFGIRLGLPRDVLMESNASQQIFGTTAVPEHLKAFGTYKSAQVEPRYKAPITVILSQLGVQCHRPCIKRPPGASCGAVSSSDASRPRQAGLPVGSASRPDCTDSGLFVPAESHDSLCHFSDSFLVFRG</sequence>
<dbReference type="Pfam" id="PF17919">
    <property type="entry name" value="RT_RNaseH_2"/>
    <property type="match status" value="1"/>
</dbReference>
<feature type="region of interest" description="Disordered" evidence="1">
    <location>
        <begin position="344"/>
        <end position="372"/>
    </location>
</feature>
<dbReference type="STRING" id="22663.A0A2I0IZU6"/>
<dbReference type="CDD" id="cd01647">
    <property type="entry name" value="RT_LTR"/>
    <property type="match status" value="1"/>
</dbReference>
<dbReference type="InterPro" id="IPR051320">
    <property type="entry name" value="Viral_Replic_Matur_Polypro"/>
</dbReference>
<dbReference type="Pfam" id="PF00078">
    <property type="entry name" value="RVT_1"/>
    <property type="match status" value="1"/>
</dbReference>
<evidence type="ECO:0000259" key="2">
    <source>
        <dbReference type="Pfam" id="PF00078"/>
    </source>
</evidence>
<dbReference type="InterPro" id="IPR043128">
    <property type="entry name" value="Rev_trsase/Diguanyl_cyclase"/>
</dbReference>
<gene>
    <name evidence="4" type="ORF">CRG98_030064</name>
</gene>
<evidence type="ECO:0000313" key="4">
    <source>
        <dbReference type="EMBL" id="PKI49527.1"/>
    </source>
</evidence>
<dbReference type="InterPro" id="IPR000477">
    <property type="entry name" value="RT_dom"/>
</dbReference>
<keyword evidence="5" id="KW-1185">Reference proteome</keyword>
<proteinExistence type="predicted"/>
<dbReference type="InterPro" id="IPR041577">
    <property type="entry name" value="RT_RNaseH_2"/>
</dbReference>
<evidence type="ECO:0000259" key="3">
    <source>
        <dbReference type="Pfam" id="PF17919"/>
    </source>
</evidence>
<reference evidence="4 5" key="1">
    <citation type="submission" date="2017-11" db="EMBL/GenBank/DDBJ databases">
        <title>De-novo sequencing of pomegranate (Punica granatum L.) genome.</title>
        <authorList>
            <person name="Akparov Z."/>
            <person name="Amiraslanov A."/>
            <person name="Hajiyeva S."/>
            <person name="Abbasov M."/>
            <person name="Kaur K."/>
            <person name="Hamwieh A."/>
            <person name="Solovyev V."/>
            <person name="Salamov A."/>
            <person name="Braich B."/>
            <person name="Kosarev P."/>
            <person name="Mahmoud A."/>
            <person name="Hajiyev E."/>
            <person name="Babayeva S."/>
            <person name="Izzatullayeva V."/>
            <person name="Mammadov A."/>
            <person name="Mammadov A."/>
            <person name="Sharifova S."/>
            <person name="Ojaghi J."/>
            <person name="Eynullazada K."/>
            <person name="Bayramov B."/>
            <person name="Abdulazimova A."/>
            <person name="Shahmuradov I."/>
        </authorList>
    </citation>
    <scope>NUCLEOTIDE SEQUENCE [LARGE SCALE GENOMIC DNA]</scope>
    <source>
        <strain evidence="5">cv. AG2017</strain>
        <tissue evidence="4">Leaf</tissue>
    </source>
</reference>
<dbReference type="EMBL" id="PGOL01002235">
    <property type="protein sequence ID" value="PKI49527.1"/>
    <property type="molecule type" value="Genomic_DNA"/>
</dbReference>
<dbReference type="Gene3D" id="3.30.70.270">
    <property type="match status" value="2"/>
</dbReference>
<dbReference type="Proteomes" id="UP000233551">
    <property type="component" value="Unassembled WGS sequence"/>
</dbReference>
<organism evidence="4 5">
    <name type="scientific">Punica granatum</name>
    <name type="common">Pomegranate</name>
    <dbReference type="NCBI Taxonomy" id="22663"/>
    <lineage>
        <taxon>Eukaryota</taxon>
        <taxon>Viridiplantae</taxon>
        <taxon>Streptophyta</taxon>
        <taxon>Embryophyta</taxon>
        <taxon>Tracheophyta</taxon>
        <taxon>Spermatophyta</taxon>
        <taxon>Magnoliopsida</taxon>
        <taxon>eudicotyledons</taxon>
        <taxon>Gunneridae</taxon>
        <taxon>Pentapetalae</taxon>
        <taxon>rosids</taxon>
        <taxon>malvids</taxon>
        <taxon>Myrtales</taxon>
        <taxon>Lythraceae</taxon>
        <taxon>Punica</taxon>
    </lineage>
</organism>
<accession>A0A2I0IZU6</accession>
<name>A0A2I0IZU6_PUNGR</name>
<dbReference type="AlphaFoldDB" id="A0A2I0IZU6"/>
<evidence type="ECO:0000313" key="5">
    <source>
        <dbReference type="Proteomes" id="UP000233551"/>
    </source>
</evidence>
<evidence type="ECO:0008006" key="6">
    <source>
        <dbReference type="Google" id="ProtNLM"/>
    </source>
</evidence>
<feature type="domain" description="Reverse transcriptase/retrotransposon-derived protein RNase H-like" evidence="3">
    <location>
        <begin position="158"/>
        <end position="240"/>
    </location>
</feature>
<comment type="caution">
    <text evidence="4">The sequence shown here is derived from an EMBL/GenBank/DDBJ whole genome shotgun (WGS) entry which is preliminary data.</text>
</comment>
<feature type="domain" description="Reverse transcriptase" evidence="2">
    <location>
        <begin position="5"/>
        <end position="110"/>
    </location>
</feature>
<dbReference type="FunFam" id="3.30.70.270:FF:000063">
    <property type="entry name" value="Zinc knuckle domaincontaining protein"/>
    <property type="match status" value="1"/>
</dbReference>